<keyword evidence="1" id="KW-0067">ATP-binding</keyword>
<protein>
    <recommendedName>
        <fullName evidence="1">Thiamine-monophosphate kinase</fullName>
        <shortName evidence="1">TMP kinase</shortName>
        <shortName evidence="1">Thiamine-phosphate kinase</shortName>
        <ecNumber evidence="1">2.7.4.16</ecNumber>
    </recommendedName>
</protein>
<evidence type="ECO:0000313" key="3">
    <source>
        <dbReference type="EMBL" id="MDE4908101.1"/>
    </source>
</evidence>
<comment type="similarity">
    <text evidence="1">Belongs to the thiamine-monophosphate kinase family.</text>
</comment>
<feature type="binding site" evidence="1">
    <location>
        <position position="22"/>
    </location>
    <ligand>
        <name>Mg(2+)</name>
        <dbReference type="ChEBI" id="CHEBI:18420"/>
        <label>4</label>
    </ligand>
</feature>
<dbReference type="GO" id="GO:0009030">
    <property type="term" value="F:thiamine-phosphate kinase activity"/>
    <property type="evidence" value="ECO:0007669"/>
    <property type="project" value="UniProtKB-UniRule"/>
</dbReference>
<keyword evidence="1" id="KW-0547">Nucleotide-binding</keyword>
<dbReference type="GO" id="GO:0009228">
    <property type="term" value="P:thiamine biosynthetic process"/>
    <property type="evidence" value="ECO:0007669"/>
    <property type="project" value="UniProtKB-KW"/>
</dbReference>
<dbReference type="NCBIfam" id="TIGR01379">
    <property type="entry name" value="thiL"/>
    <property type="match status" value="1"/>
</dbReference>
<comment type="catalytic activity">
    <reaction evidence="1">
        <text>thiamine phosphate + ATP = thiamine diphosphate + ADP</text>
        <dbReference type="Rhea" id="RHEA:15913"/>
        <dbReference type="ChEBI" id="CHEBI:30616"/>
        <dbReference type="ChEBI" id="CHEBI:37575"/>
        <dbReference type="ChEBI" id="CHEBI:58937"/>
        <dbReference type="ChEBI" id="CHEBI:456216"/>
        <dbReference type="EC" id="2.7.4.16"/>
    </reaction>
</comment>
<sequence length="287" mass="30212">MDDRALVRAIRAIIGTDATDDDCAVIDDGENYLVMSTDMLHETTDFPNGMTSWQMGWMAAAVTLSDVASMGAHPIALLLAVGVDRAERVEEITRGADDCCRAYGCRLMGGDMDAHTECTLVSTGLGRVSPECLVRRRGAQPGDVVAVTGIPGQAQAGLDGYKEYWEALVVPRPGVFEGQALGRAGATAMMDVSDGLSISLHDLAEASGVRLDVTESVIPRPEGVPAEDAARYALFGGGDFGLLFTCPESVFPIAGVDATGIGRVSAGSGVYLDGMALEKVGYSHYWE</sequence>
<dbReference type="Pfam" id="PF00586">
    <property type="entry name" value="AIRS"/>
    <property type="match status" value="1"/>
</dbReference>
<comment type="caution">
    <text evidence="3">The sequence shown here is derived from an EMBL/GenBank/DDBJ whole genome shotgun (WGS) entry which is preliminary data.</text>
</comment>
<evidence type="ECO:0000259" key="2">
    <source>
        <dbReference type="Pfam" id="PF00586"/>
    </source>
</evidence>
<keyword evidence="1" id="KW-0479">Metal-binding</keyword>
<dbReference type="InterPro" id="IPR036676">
    <property type="entry name" value="PurM-like_C_sf"/>
</dbReference>
<dbReference type="PIRSF" id="PIRSF005303">
    <property type="entry name" value="Thiam_monoph_kin"/>
    <property type="match status" value="1"/>
</dbReference>
<dbReference type="PANTHER" id="PTHR30270:SF3">
    <property type="entry name" value="THIAMINE-MONOPHOSPHATE KINASE"/>
    <property type="match status" value="1"/>
</dbReference>
<feature type="binding site" evidence="1">
    <location>
        <position position="66"/>
    </location>
    <ligand>
        <name>Mg(2+)</name>
        <dbReference type="ChEBI" id="CHEBI:18420"/>
        <label>3</label>
    </ligand>
</feature>
<dbReference type="RefSeq" id="WP_274924736.1">
    <property type="nucleotide sequence ID" value="NZ_JAKELO010000002.1"/>
</dbReference>
<comment type="pathway">
    <text evidence="1">Cofactor biosynthesis; thiamine diphosphate biosynthesis; thiamine diphosphate from thiamine phosphate: step 1/1.</text>
</comment>
<feature type="binding site" evidence="1">
    <location>
        <position position="45"/>
    </location>
    <ligand>
        <name>substrate</name>
    </ligand>
</feature>
<evidence type="ECO:0000256" key="1">
    <source>
        <dbReference type="HAMAP-Rule" id="MF_02128"/>
    </source>
</evidence>
<dbReference type="EC" id="2.7.4.16" evidence="1"/>
<dbReference type="HAMAP" id="MF_02128">
    <property type="entry name" value="TMP_kinase"/>
    <property type="match status" value="1"/>
</dbReference>
<organism evidence="3 4">
    <name type="scientific">Methanogenium marinum</name>
    <dbReference type="NCBI Taxonomy" id="348610"/>
    <lineage>
        <taxon>Archaea</taxon>
        <taxon>Methanobacteriati</taxon>
        <taxon>Methanobacteriota</taxon>
        <taxon>Stenosarchaea group</taxon>
        <taxon>Methanomicrobia</taxon>
        <taxon>Methanomicrobiales</taxon>
        <taxon>Methanomicrobiaceae</taxon>
        <taxon>Methanogenium</taxon>
    </lineage>
</organism>
<keyword evidence="4" id="KW-1185">Reference proteome</keyword>
<dbReference type="InterPro" id="IPR036921">
    <property type="entry name" value="PurM-like_N_sf"/>
</dbReference>
<dbReference type="EMBL" id="JAKELO010000002">
    <property type="protein sequence ID" value="MDE4908101.1"/>
    <property type="molecule type" value="Genomic_DNA"/>
</dbReference>
<keyword evidence="1" id="KW-0784">Thiamine biosynthesis</keyword>
<gene>
    <name evidence="1 3" type="primary">thiL</name>
    <name evidence="3" type="ORF">L0665_05700</name>
</gene>
<feature type="binding site" evidence="1">
    <location>
        <position position="38"/>
    </location>
    <ligand>
        <name>Mg(2+)</name>
        <dbReference type="ChEBI" id="CHEBI:18420"/>
        <label>1</label>
    </ligand>
</feature>
<comment type="miscellaneous">
    <text evidence="1">Reaction mechanism of ThiL seems to utilize a direct, inline transfer of the gamma-phosphate of ATP to TMP rather than a phosphorylated enzyme intermediate.</text>
</comment>
<name>A0A9Q4KT00_9EURY</name>
<dbReference type="GO" id="GO:0009229">
    <property type="term" value="P:thiamine diphosphate biosynthetic process"/>
    <property type="evidence" value="ECO:0007669"/>
    <property type="project" value="UniProtKB-UniRule"/>
</dbReference>
<accession>A0A9Q4KT00</accession>
<dbReference type="InterPro" id="IPR016188">
    <property type="entry name" value="PurM-like_N"/>
</dbReference>
<dbReference type="SUPFAM" id="SSF55326">
    <property type="entry name" value="PurM N-terminal domain-like"/>
    <property type="match status" value="1"/>
</dbReference>
<feature type="domain" description="PurM-like N-terminal" evidence="2">
    <location>
        <begin position="21"/>
        <end position="128"/>
    </location>
</feature>
<dbReference type="GO" id="GO:0000287">
    <property type="term" value="F:magnesium ion binding"/>
    <property type="evidence" value="ECO:0007669"/>
    <property type="project" value="UniProtKB-UniRule"/>
</dbReference>
<dbReference type="CDD" id="cd02194">
    <property type="entry name" value="ThiL"/>
    <property type="match status" value="1"/>
</dbReference>
<feature type="binding site" evidence="1">
    <location>
        <position position="136"/>
    </location>
    <ligand>
        <name>ATP</name>
        <dbReference type="ChEBI" id="CHEBI:30616"/>
    </ligand>
</feature>
<dbReference type="Gene3D" id="3.30.1330.10">
    <property type="entry name" value="PurM-like, N-terminal domain"/>
    <property type="match status" value="1"/>
</dbReference>
<keyword evidence="1 3" id="KW-0808">Transferase</keyword>
<feature type="binding site" evidence="1">
    <location>
        <position position="66"/>
    </location>
    <ligand>
        <name>Mg(2+)</name>
        <dbReference type="ChEBI" id="CHEBI:18420"/>
        <label>4</label>
    </ligand>
</feature>
<dbReference type="GO" id="GO:0005524">
    <property type="term" value="F:ATP binding"/>
    <property type="evidence" value="ECO:0007669"/>
    <property type="project" value="UniProtKB-UniRule"/>
</dbReference>
<keyword evidence="1 3" id="KW-0418">Kinase</keyword>
<comment type="caution">
    <text evidence="1">Lacks conserved residue(s) required for the propagation of feature annotation.</text>
</comment>
<reference evidence="3" key="1">
    <citation type="submission" date="2022-01" db="EMBL/GenBank/DDBJ databases">
        <title>Draft genome of Methanogenium marinum DSM 15558.</title>
        <authorList>
            <person name="Chen S.-C."/>
            <person name="You Y.-T."/>
        </authorList>
    </citation>
    <scope>NUCLEOTIDE SEQUENCE</scope>
    <source>
        <strain evidence="3">DSM 15558</strain>
    </source>
</reference>
<feature type="binding site" evidence="1">
    <location>
        <position position="111"/>
    </location>
    <ligand>
        <name>Mg(2+)</name>
        <dbReference type="ChEBI" id="CHEBI:18420"/>
        <label>1</label>
    </ligand>
</feature>
<feature type="binding site" evidence="1">
    <location>
        <position position="191"/>
    </location>
    <ligand>
        <name>Mg(2+)</name>
        <dbReference type="ChEBI" id="CHEBI:18420"/>
        <label>3</label>
    </ligand>
</feature>
<feature type="binding site" evidence="1">
    <location>
        <position position="282"/>
    </location>
    <ligand>
        <name>substrate</name>
    </ligand>
</feature>
<feature type="binding site" evidence="1">
    <location>
        <position position="193"/>
    </location>
    <ligand>
        <name>ATP</name>
        <dbReference type="ChEBI" id="CHEBI:30616"/>
    </ligand>
</feature>
<feature type="binding site" evidence="1">
    <location>
        <position position="66"/>
    </location>
    <ligand>
        <name>Mg(2+)</name>
        <dbReference type="ChEBI" id="CHEBI:18420"/>
        <label>2</label>
    </ligand>
</feature>
<comment type="function">
    <text evidence="1">Catalyzes the ATP-dependent phosphorylation of thiamine-monophosphate (TMP) to form thiamine-pyrophosphate (TPP), the active form of vitamin B1.</text>
</comment>
<proteinExistence type="inferred from homology"/>
<dbReference type="Gene3D" id="3.90.650.10">
    <property type="entry name" value="PurM-like C-terminal domain"/>
    <property type="match status" value="1"/>
</dbReference>
<evidence type="ECO:0000313" key="4">
    <source>
        <dbReference type="Proteomes" id="UP001143747"/>
    </source>
</evidence>
<dbReference type="AlphaFoldDB" id="A0A9Q4KT00"/>
<keyword evidence="1" id="KW-0460">Magnesium</keyword>
<dbReference type="SUPFAM" id="SSF56042">
    <property type="entry name" value="PurM C-terminal domain-like"/>
    <property type="match status" value="1"/>
</dbReference>
<feature type="binding site" evidence="1">
    <location>
        <position position="38"/>
    </location>
    <ligand>
        <name>Mg(2+)</name>
        <dbReference type="ChEBI" id="CHEBI:18420"/>
        <label>2</label>
    </ligand>
</feature>
<dbReference type="InterPro" id="IPR006283">
    <property type="entry name" value="ThiL-like"/>
</dbReference>
<feature type="binding site" evidence="1">
    <location>
        <begin position="110"/>
        <end position="111"/>
    </location>
    <ligand>
        <name>ATP</name>
        <dbReference type="ChEBI" id="CHEBI:30616"/>
    </ligand>
</feature>
<feature type="binding site" evidence="1">
    <location>
        <position position="37"/>
    </location>
    <ligand>
        <name>Mg(2+)</name>
        <dbReference type="ChEBI" id="CHEBI:18420"/>
        <label>1</label>
    </ligand>
</feature>
<feature type="binding site" evidence="1">
    <location>
        <position position="194"/>
    </location>
    <ligand>
        <name>Mg(2+)</name>
        <dbReference type="ChEBI" id="CHEBI:18420"/>
        <label>5</label>
    </ligand>
</feature>
<feature type="binding site" evidence="1">
    <location>
        <position position="36"/>
    </location>
    <ligand>
        <name>Mg(2+)</name>
        <dbReference type="ChEBI" id="CHEBI:18420"/>
        <label>4</label>
    </ligand>
</feature>
<dbReference type="PANTHER" id="PTHR30270">
    <property type="entry name" value="THIAMINE-MONOPHOSPHATE KINASE"/>
    <property type="match status" value="1"/>
</dbReference>
<dbReference type="Proteomes" id="UP001143747">
    <property type="component" value="Unassembled WGS sequence"/>
</dbReference>
<feature type="binding site" evidence="1">
    <location>
        <position position="22"/>
    </location>
    <ligand>
        <name>Mg(2+)</name>
        <dbReference type="ChEBI" id="CHEBI:18420"/>
        <label>3</label>
    </ligand>
</feature>